<organism evidence="1">
    <name type="scientific">marine metagenome</name>
    <dbReference type="NCBI Taxonomy" id="408172"/>
    <lineage>
        <taxon>unclassified sequences</taxon>
        <taxon>metagenomes</taxon>
        <taxon>ecological metagenomes</taxon>
    </lineage>
</organism>
<evidence type="ECO:0000313" key="1">
    <source>
        <dbReference type="EMBL" id="SVA62061.1"/>
    </source>
</evidence>
<name>A0A381XC30_9ZZZZ</name>
<proteinExistence type="predicted"/>
<dbReference type="EMBL" id="UINC01014571">
    <property type="protein sequence ID" value="SVA62061.1"/>
    <property type="molecule type" value="Genomic_DNA"/>
</dbReference>
<gene>
    <name evidence="1" type="ORF">METZ01_LOCUS114915</name>
</gene>
<dbReference type="AlphaFoldDB" id="A0A381XC30"/>
<sequence length="102" mass="11502">MKMIYTRTIGVHDNKLGEAMEIAKEQAAISKEHAGYDIHVSFQIGGNPRTIRWTHIGDMMTGEAMELDAKISADPRMIESMKKMEGVFVEGSIQDEMRVVFN</sequence>
<reference evidence="1" key="1">
    <citation type="submission" date="2018-05" db="EMBL/GenBank/DDBJ databases">
        <authorList>
            <person name="Lanie J.A."/>
            <person name="Ng W.-L."/>
            <person name="Kazmierczak K.M."/>
            <person name="Andrzejewski T.M."/>
            <person name="Davidsen T.M."/>
            <person name="Wayne K.J."/>
            <person name="Tettelin H."/>
            <person name="Glass J.I."/>
            <person name="Rusch D."/>
            <person name="Podicherti R."/>
            <person name="Tsui H.-C.T."/>
            <person name="Winkler M.E."/>
        </authorList>
    </citation>
    <scope>NUCLEOTIDE SEQUENCE</scope>
</reference>
<protein>
    <submittedName>
        <fullName evidence="1">Uncharacterized protein</fullName>
    </submittedName>
</protein>
<accession>A0A381XC30</accession>